<dbReference type="Proteomes" id="UP000276133">
    <property type="component" value="Unassembled WGS sequence"/>
</dbReference>
<comment type="caution">
    <text evidence="3">The sequence shown here is derived from an EMBL/GenBank/DDBJ whole genome shotgun (WGS) entry which is preliminary data.</text>
</comment>
<organism evidence="3 4">
    <name type="scientific">Brachionus plicatilis</name>
    <name type="common">Marine rotifer</name>
    <name type="synonym">Brachionus muelleri</name>
    <dbReference type="NCBI Taxonomy" id="10195"/>
    <lineage>
        <taxon>Eukaryota</taxon>
        <taxon>Metazoa</taxon>
        <taxon>Spiralia</taxon>
        <taxon>Gnathifera</taxon>
        <taxon>Rotifera</taxon>
        <taxon>Eurotatoria</taxon>
        <taxon>Monogononta</taxon>
        <taxon>Pseudotrocha</taxon>
        <taxon>Ploima</taxon>
        <taxon>Brachionidae</taxon>
        <taxon>Brachionus</taxon>
    </lineage>
</organism>
<feature type="domain" description="Fibrinogen C-terminal" evidence="2">
    <location>
        <begin position="47"/>
        <end position="220"/>
    </location>
</feature>
<sequence>MSQKSNVSKSPQKNRDGLGPVISDFKLTLISNSILVSIIAYLLVRIYKKEAIYTDCNDYFRMGFRQNGIYEIQPNGDDFSQRLNVYCNMTAGGWTVLFRKSDKSSINFQNSYQVYKNGFGDLNRDHFLGLENFHLLTKQKSRELTAVLNDTNYRIGYFKVLNEFSHFKLIVDKEIDKFPDQSSLMLLNNSLFSTFDLDYDLAVNSNCSSGWKAGWWFTDCFDRSMCLTCLVMHGDSGVKRLYYSSFLIR</sequence>
<dbReference type="Gene3D" id="3.90.215.10">
    <property type="entry name" value="Gamma Fibrinogen, chain A, domain 1"/>
    <property type="match status" value="1"/>
</dbReference>
<dbReference type="OrthoDB" id="10025818at2759"/>
<dbReference type="PANTHER" id="PTHR19143">
    <property type="entry name" value="FIBRINOGEN/TENASCIN/ANGIOPOEITIN"/>
    <property type="match status" value="1"/>
</dbReference>
<keyword evidence="1" id="KW-0472">Membrane</keyword>
<accession>A0A3M7QMI6</accession>
<name>A0A3M7QMI6_BRAPC</name>
<reference evidence="3 4" key="1">
    <citation type="journal article" date="2018" name="Sci. Rep.">
        <title>Genomic signatures of local adaptation to the degree of environmental predictability in rotifers.</title>
        <authorList>
            <person name="Franch-Gras L."/>
            <person name="Hahn C."/>
            <person name="Garcia-Roger E.M."/>
            <person name="Carmona M.J."/>
            <person name="Serra M."/>
            <person name="Gomez A."/>
        </authorList>
    </citation>
    <scope>NUCLEOTIDE SEQUENCE [LARGE SCALE GENOMIC DNA]</scope>
    <source>
        <strain evidence="3">HYR1</strain>
    </source>
</reference>
<keyword evidence="1" id="KW-1133">Transmembrane helix</keyword>
<dbReference type="Pfam" id="PF00147">
    <property type="entry name" value="Fibrinogen_C"/>
    <property type="match status" value="1"/>
</dbReference>
<dbReference type="Gene3D" id="4.10.530.10">
    <property type="entry name" value="Gamma-fibrinogen Carboxyl Terminal Fragment, domain 2"/>
    <property type="match status" value="1"/>
</dbReference>
<dbReference type="InterPro" id="IPR036056">
    <property type="entry name" value="Fibrinogen-like_C"/>
</dbReference>
<dbReference type="EMBL" id="REGN01005726">
    <property type="protein sequence ID" value="RNA12284.1"/>
    <property type="molecule type" value="Genomic_DNA"/>
</dbReference>
<dbReference type="STRING" id="10195.A0A3M7QMI6"/>
<proteinExistence type="predicted"/>
<evidence type="ECO:0000313" key="3">
    <source>
        <dbReference type="EMBL" id="RNA12284.1"/>
    </source>
</evidence>
<keyword evidence="4" id="KW-1185">Reference proteome</keyword>
<dbReference type="SUPFAM" id="SSF56496">
    <property type="entry name" value="Fibrinogen C-terminal domain-like"/>
    <property type="match status" value="1"/>
</dbReference>
<gene>
    <name evidence="3" type="ORF">BpHYR1_050639</name>
</gene>
<dbReference type="InterPro" id="IPR014716">
    <property type="entry name" value="Fibrinogen_a/b/g_C_1"/>
</dbReference>
<dbReference type="PROSITE" id="PS51406">
    <property type="entry name" value="FIBRINOGEN_C_2"/>
    <property type="match status" value="1"/>
</dbReference>
<evidence type="ECO:0000313" key="4">
    <source>
        <dbReference type="Proteomes" id="UP000276133"/>
    </source>
</evidence>
<feature type="transmembrane region" description="Helical" evidence="1">
    <location>
        <begin position="25"/>
        <end position="44"/>
    </location>
</feature>
<evidence type="ECO:0000259" key="2">
    <source>
        <dbReference type="PROSITE" id="PS51406"/>
    </source>
</evidence>
<dbReference type="GO" id="GO:0005615">
    <property type="term" value="C:extracellular space"/>
    <property type="evidence" value="ECO:0007669"/>
    <property type="project" value="TreeGrafter"/>
</dbReference>
<dbReference type="AlphaFoldDB" id="A0A3M7QMI6"/>
<dbReference type="InterPro" id="IPR050373">
    <property type="entry name" value="Fibrinogen_C-term_domain"/>
</dbReference>
<protein>
    <submittedName>
        <fullName evidence="3">Angiopoietin-related 4-like</fullName>
    </submittedName>
</protein>
<keyword evidence="1" id="KW-0812">Transmembrane</keyword>
<evidence type="ECO:0000256" key="1">
    <source>
        <dbReference type="SAM" id="Phobius"/>
    </source>
</evidence>
<dbReference type="SMART" id="SM00186">
    <property type="entry name" value="FBG"/>
    <property type="match status" value="1"/>
</dbReference>
<dbReference type="InterPro" id="IPR002181">
    <property type="entry name" value="Fibrinogen_a/b/g_C_dom"/>
</dbReference>